<dbReference type="Gene3D" id="1.20.1280.50">
    <property type="match status" value="1"/>
</dbReference>
<reference evidence="2" key="1">
    <citation type="submission" date="2025-08" db="UniProtKB">
        <authorList>
            <consortium name="RefSeq"/>
        </authorList>
    </citation>
    <scope>IDENTIFICATION</scope>
    <source>
        <tissue evidence="2">Whole organism</tissue>
    </source>
</reference>
<keyword evidence="1" id="KW-1185">Reference proteome</keyword>
<protein>
    <submittedName>
        <fullName evidence="2">Uncharacterized protein LOC113205020</fullName>
    </submittedName>
</protein>
<dbReference type="GeneID" id="113205020"/>
<dbReference type="SUPFAM" id="SSF52047">
    <property type="entry name" value="RNI-like"/>
    <property type="match status" value="1"/>
</dbReference>
<dbReference type="Proteomes" id="UP000504606">
    <property type="component" value="Unplaced"/>
</dbReference>
<dbReference type="InterPro" id="IPR001810">
    <property type="entry name" value="F-box_dom"/>
</dbReference>
<accession>A0A6J1SC14</accession>
<dbReference type="SUPFAM" id="SSF81383">
    <property type="entry name" value="F-box domain"/>
    <property type="match status" value="1"/>
</dbReference>
<dbReference type="InterPro" id="IPR036047">
    <property type="entry name" value="F-box-like_dom_sf"/>
</dbReference>
<name>A0A6J1SC14_FRAOC</name>
<dbReference type="RefSeq" id="XP_026276225.1">
    <property type="nucleotide sequence ID" value="XM_026420440.2"/>
</dbReference>
<dbReference type="Pfam" id="PF12937">
    <property type="entry name" value="F-box-like"/>
    <property type="match status" value="1"/>
</dbReference>
<proteinExistence type="predicted"/>
<gene>
    <name evidence="2" type="primary">LOC113205020</name>
</gene>
<sequence length="466" mass="51514">MGSSVLTLEQLPDDVLLVAMHFVSVEDVLSCRLVCKRLCGLALHRDIWRHRSVADGKSCTGAVLRLAPCLNKLTVKSRVPTLAVTTTRCAVANLELLPDYELHRDQVPECVLALALSVRNQEALGRLRRLKLVIYLPSADALLRMVASCSHLESLTVIGNRGIRHPVLNGPPVPSLREFQCSLVPSCESFVHTILAGHAATLEDVALSGAHETTTSILLAALPRLHRLRLDDEVRGLEAVAACKTLRDVHITLYEDLDNLGKNAAEFLRRAYRLRRVHLEYSAGSDTGADHCTVLVEALVSSGPSRVEWLSLVRFEDVRPLLRVLPSLPALRRLEVDLGVTEEPDDELLKGITPVTAPALTLLKIVVSGCPHAWVHGDTAQATLAVNPSLHIQFWCRTVRKCDPQGCESCMLGCHREVNWDWGSKVGLYLHDPDKCPSPEDHTEDTDDWESPFIPKTRAVCTWIHL</sequence>
<dbReference type="SMART" id="SM00256">
    <property type="entry name" value="FBOX"/>
    <property type="match status" value="1"/>
</dbReference>
<dbReference type="Gene3D" id="3.80.10.10">
    <property type="entry name" value="Ribonuclease Inhibitor"/>
    <property type="match status" value="1"/>
</dbReference>
<dbReference type="PROSITE" id="PS50181">
    <property type="entry name" value="FBOX"/>
    <property type="match status" value="1"/>
</dbReference>
<dbReference type="InterPro" id="IPR032675">
    <property type="entry name" value="LRR_dom_sf"/>
</dbReference>
<evidence type="ECO:0000313" key="1">
    <source>
        <dbReference type="Proteomes" id="UP000504606"/>
    </source>
</evidence>
<dbReference type="AlphaFoldDB" id="A0A6J1SC14"/>
<dbReference type="KEGG" id="foc:113205020"/>
<organism evidence="1 2">
    <name type="scientific">Frankliniella occidentalis</name>
    <name type="common">Western flower thrips</name>
    <name type="synonym">Euthrips occidentalis</name>
    <dbReference type="NCBI Taxonomy" id="133901"/>
    <lineage>
        <taxon>Eukaryota</taxon>
        <taxon>Metazoa</taxon>
        <taxon>Ecdysozoa</taxon>
        <taxon>Arthropoda</taxon>
        <taxon>Hexapoda</taxon>
        <taxon>Insecta</taxon>
        <taxon>Pterygota</taxon>
        <taxon>Neoptera</taxon>
        <taxon>Paraneoptera</taxon>
        <taxon>Thysanoptera</taxon>
        <taxon>Terebrantia</taxon>
        <taxon>Thripoidea</taxon>
        <taxon>Thripidae</taxon>
        <taxon>Frankliniella</taxon>
    </lineage>
</organism>
<dbReference type="OrthoDB" id="10257471at2759"/>
<evidence type="ECO:0000313" key="2">
    <source>
        <dbReference type="RefSeq" id="XP_026276225.1"/>
    </source>
</evidence>